<dbReference type="PANTHER" id="PTHR32322">
    <property type="entry name" value="INNER MEMBRANE TRANSPORTER"/>
    <property type="match status" value="1"/>
</dbReference>
<keyword evidence="8" id="KW-1185">Reference proteome</keyword>
<feature type="transmembrane region" description="Helical" evidence="5">
    <location>
        <begin position="170"/>
        <end position="188"/>
    </location>
</feature>
<name>A0ABT0L5N8_9GAMM</name>
<organism evidence="7 8">
    <name type="scientific">Shewanella surugensis</name>
    <dbReference type="NCBI Taxonomy" id="212020"/>
    <lineage>
        <taxon>Bacteria</taxon>
        <taxon>Pseudomonadati</taxon>
        <taxon>Pseudomonadota</taxon>
        <taxon>Gammaproteobacteria</taxon>
        <taxon>Alteromonadales</taxon>
        <taxon>Shewanellaceae</taxon>
        <taxon>Shewanella</taxon>
    </lineage>
</organism>
<keyword evidence="2 5" id="KW-0812">Transmembrane</keyword>
<proteinExistence type="predicted"/>
<evidence type="ECO:0000256" key="1">
    <source>
        <dbReference type="ARBA" id="ARBA00004141"/>
    </source>
</evidence>
<keyword evidence="4 5" id="KW-0472">Membrane</keyword>
<feature type="transmembrane region" description="Helical" evidence="5">
    <location>
        <begin position="264"/>
        <end position="283"/>
    </location>
</feature>
<dbReference type="InterPro" id="IPR000620">
    <property type="entry name" value="EamA_dom"/>
</dbReference>
<dbReference type="SUPFAM" id="SSF103481">
    <property type="entry name" value="Multidrug resistance efflux transporter EmrE"/>
    <property type="match status" value="2"/>
</dbReference>
<dbReference type="RefSeq" id="WP_248938278.1">
    <property type="nucleotide sequence ID" value="NZ_JAKIKS010000001.1"/>
</dbReference>
<accession>A0ABT0L5N8</accession>
<feature type="transmembrane region" description="Helical" evidence="5">
    <location>
        <begin position="117"/>
        <end position="134"/>
    </location>
</feature>
<dbReference type="Pfam" id="PF00892">
    <property type="entry name" value="EamA"/>
    <property type="match status" value="2"/>
</dbReference>
<feature type="transmembrane region" description="Helical" evidence="5">
    <location>
        <begin position="140"/>
        <end position="158"/>
    </location>
</feature>
<feature type="transmembrane region" description="Helical" evidence="5">
    <location>
        <begin position="239"/>
        <end position="258"/>
    </location>
</feature>
<feature type="transmembrane region" description="Helical" evidence="5">
    <location>
        <begin position="31"/>
        <end position="51"/>
    </location>
</feature>
<sequence>MSFKSILLALITVIVIGLSYPITKIAMRELPPILLAALRFIFAAIPFVWFTPFPKTSIWNLLGVGTFLGVFAFGLMYYALQADIQAGIAALLMQSQVLFTILLSMIFFGDKMKKNQMIGFAVSLLGFSVFFIHAKGGGSSSLIGLLFILCAGFFWAIANMFFKRMKDVNLCHFMIWTSLIPPLPLLLISYTKETHHSIDLLLNTSISAWLSILYQSVIVTVIGYALWGDLLRRYSSINIAPFSLLMPVAGLIGANIILGEKLTVMELVGTIIIMIGLMICVLGHHWKRFTPDSLDLKP</sequence>
<dbReference type="EMBL" id="JAKIKS010000001">
    <property type="protein sequence ID" value="MCL1122998.1"/>
    <property type="molecule type" value="Genomic_DNA"/>
</dbReference>
<evidence type="ECO:0000313" key="8">
    <source>
        <dbReference type="Proteomes" id="UP001203423"/>
    </source>
</evidence>
<evidence type="ECO:0000256" key="2">
    <source>
        <dbReference type="ARBA" id="ARBA00022692"/>
    </source>
</evidence>
<dbReference type="InterPro" id="IPR050638">
    <property type="entry name" value="AA-Vitamin_Transporters"/>
</dbReference>
<feature type="domain" description="EamA" evidence="6">
    <location>
        <begin position="143"/>
        <end position="280"/>
    </location>
</feature>
<keyword evidence="3 5" id="KW-1133">Transmembrane helix</keyword>
<feature type="transmembrane region" description="Helical" evidence="5">
    <location>
        <begin position="86"/>
        <end position="108"/>
    </location>
</feature>
<dbReference type="InterPro" id="IPR037185">
    <property type="entry name" value="EmrE-like"/>
</dbReference>
<feature type="domain" description="EamA" evidence="6">
    <location>
        <begin position="5"/>
        <end position="130"/>
    </location>
</feature>
<evidence type="ECO:0000313" key="7">
    <source>
        <dbReference type="EMBL" id="MCL1122998.1"/>
    </source>
</evidence>
<evidence type="ECO:0000256" key="5">
    <source>
        <dbReference type="SAM" id="Phobius"/>
    </source>
</evidence>
<evidence type="ECO:0000256" key="4">
    <source>
        <dbReference type="ARBA" id="ARBA00023136"/>
    </source>
</evidence>
<evidence type="ECO:0000256" key="3">
    <source>
        <dbReference type="ARBA" id="ARBA00022989"/>
    </source>
</evidence>
<dbReference type="Proteomes" id="UP001203423">
    <property type="component" value="Unassembled WGS sequence"/>
</dbReference>
<evidence type="ECO:0000259" key="6">
    <source>
        <dbReference type="Pfam" id="PF00892"/>
    </source>
</evidence>
<protein>
    <submittedName>
        <fullName evidence="7">EamA family transporter</fullName>
    </submittedName>
</protein>
<feature type="transmembrane region" description="Helical" evidence="5">
    <location>
        <begin position="58"/>
        <end position="80"/>
    </location>
</feature>
<dbReference type="PANTHER" id="PTHR32322:SF9">
    <property type="entry name" value="AMINO-ACID METABOLITE EFFLUX PUMP-RELATED"/>
    <property type="match status" value="1"/>
</dbReference>
<comment type="caution">
    <text evidence="7">The sequence shown here is derived from an EMBL/GenBank/DDBJ whole genome shotgun (WGS) entry which is preliminary data.</text>
</comment>
<reference evidence="7 8" key="1">
    <citation type="submission" date="2022-01" db="EMBL/GenBank/DDBJ databases">
        <title>Whole genome-based taxonomy of the Shewanellaceae.</title>
        <authorList>
            <person name="Martin-Rodriguez A.J."/>
        </authorList>
    </citation>
    <scope>NUCLEOTIDE SEQUENCE [LARGE SCALE GENOMIC DNA]</scope>
    <source>
        <strain evidence="7 8">DSM 17177</strain>
    </source>
</reference>
<comment type="subcellular location">
    <subcellularLocation>
        <location evidence="1">Membrane</location>
        <topology evidence="1">Multi-pass membrane protein</topology>
    </subcellularLocation>
</comment>
<gene>
    <name evidence="7" type="ORF">L2764_00495</name>
</gene>
<feature type="transmembrane region" description="Helical" evidence="5">
    <location>
        <begin position="208"/>
        <end position="227"/>
    </location>
</feature>